<organism evidence="4 5">
    <name type="scientific">Artemisia annua</name>
    <name type="common">Sweet wormwood</name>
    <dbReference type="NCBI Taxonomy" id="35608"/>
    <lineage>
        <taxon>Eukaryota</taxon>
        <taxon>Viridiplantae</taxon>
        <taxon>Streptophyta</taxon>
        <taxon>Embryophyta</taxon>
        <taxon>Tracheophyta</taxon>
        <taxon>Spermatophyta</taxon>
        <taxon>Magnoliopsida</taxon>
        <taxon>eudicotyledons</taxon>
        <taxon>Gunneridae</taxon>
        <taxon>Pentapetalae</taxon>
        <taxon>asterids</taxon>
        <taxon>campanulids</taxon>
        <taxon>Asterales</taxon>
        <taxon>Asteraceae</taxon>
        <taxon>Asteroideae</taxon>
        <taxon>Anthemideae</taxon>
        <taxon>Artemisiinae</taxon>
        <taxon>Artemisia</taxon>
    </lineage>
</organism>
<evidence type="ECO:0000313" key="5">
    <source>
        <dbReference type="Proteomes" id="UP000245207"/>
    </source>
</evidence>
<dbReference type="AlphaFoldDB" id="A0A2U1NVE8"/>
<evidence type="ECO:0000259" key="3">
    <source>
        <dbReference type="Pfam" id="PF00931"/>
    </source>
</evidence>
<feature type="compositionally biased region" description="Low complexity" evidence="2">
    <location>
        <begin position="478"/>
        <end position="489"/>
    </location>
</feature>
<evidence type="ECO:0000256" key="1">
    <source>
        <dbReference type="ARBA" id="ARBA00022821"/>
    </source>
</evidence>
<dbReference type="Proteomes" id="UP000245207">
    <property type="component" value="Unassembled WGS sequence"/>
</dbReference>
<dbReference type="SUPFAM" id="SSF52540">
    <property type="entry name" value="P-loop containing nucleoside triphosphate hydrolases"/>
    <property type="match status" value="1"/>
</dbReference>
<evidence type="ECO:0000313" key="4">
    <source>
        <dbReference type="EMBL" id="PWA77427.1"/>
    </source>
</evidence>
<keyword evidence="1" id="KW-0611">Plant defense</keyword>
<accession>A0A2U1NVE8</accession>
<dbReference type="Pfam" id="PF00931">
    <property type="entry name" value="NB-ARC"/>
    <property type="match status" value="1"/>
</dbReference>
<reference evidence="4 5" key="1">
    <citation type="journal article" date="2018" name="Mol. Plant">
        <title>The genome of Artemisia annua provides insight into the evolution of Asteraceae family and artemisinin biosynthesis.</title>
        <authorList>
            <person name="Shen Q."/>
            <person name="Zhang L."/>
            <person name="Liao Z."/>
            <person name="Wang S."/>
            <person name="Yan T."/>
            <person name="Shi P."/>
            <person name="Liu M."/>
            <person name="Fu X."/>
            <person name="Pan Q."/>
            <person name="Wang Y."/>
            <person name="Lv Z."/>
            <person name="Lu X."/>
            <person name="Zhang F."/>
            <person name="Jiang W."/>
            <person name="Ma Y."/>
            <person name="Chen M."/>
            <person name="Hao X."/>
            <person name="Li L."/>
            <person name="Tang Y."/>
            <person name="Lv G."/>
            <person name="Zhou Y."/>
            <person name="Sun X."/>
            <person name="Brodelius P.E."/>
            <person name="Rose J.K.C."/>
            <person name="Tang K."/>
        </authorList>
    </citation>
    <scope>NUCLEOTIDE SEQUENCE [LARGE SCALE GENOMIC DNA]</scope>
    <source>
        <strain evidence="5">cv. Huhao1</strain>
        <tissue evidence="4">Leaf</tissue>
    </source>
</reference>
<gene>
    <name evidence="4" type="ORF">CTI12_AA225580</name>
</gene>
<feature type="region of interest" description="Disordered" evidence="2">
    <location>
        <begin position="478"/>
        <end position="504"/>
    </location>
</feature>
<feature type="domain" description="NB-ARC" evidence="3">
    <location>
        <begin position="240"/>
        <end position="355"/>
    </location>
</feature>
<feature type="region of interest" description="Disordered" evidence="2">
    <location>
        <begin position="178"/>
        <end position="211"/>
    </location>
</feature>
<dbReference type="Gene3D" id="3.40.50.300">
    <property type="entry name" value="P-loop containing nucleotide triphosphate hydrolases"/>
    <property type="match status" value="1"/>
</dbReference>
<feature type="compositionally biased region" description="Basic and acidic residues" evidence="2">
    <location>
        <begin position="194"/>
        <end position="207"/>
    </location>
</feature>
<dbReference type="InterPro" id="IPR002182">
    <property type="entry name" value="NB-ARC"/>
</dbReference>
<dbReference type="PANTHER" id="PTHR36766">
    <property type="entry name" value="PLANT BROAD-SPECTRUM MILDEW RESISTANCE PROTEIN RPW8"/>
    <property type="match status" value="1"/>
</dbReference>
<dbReference type="PRINTS" id="PR00364">
    <property type="entry name" value="DISEASERSIST"/>
</dbReference>
<dbReference type="InterPro" id="IPR027417">
    <property type="entry name" value="P-loop_NTPase"/>
</dbReference>
<dbReference type="OrthoDB" id="1900634at2759"/>
<protein>
    <recommendedName>
        <fullName evidence="3">NB-ARC domain-containing protein</fullName>
    </recommendedName>
</protein>
<keyword evidence="5" id="KW-1185">Reference proteome</keyword>
<dbReference type="EMBL" id="PKPP01002128">
    <property type="protein sequence ID" value="PWA77427.1"/>
    <property type="molecule type" value="Genomic_DNA"/>
</dbReference>
<evidence type="ECO:0000256" key="2">
    <source>
        <dbReference type="SAM" id="MobiDB-lite"/>
    </source>
</evidence>
<comment type="caution">
    <text evidence="4">The sequence shown here is derived from an EMBL/GenBank/DDBJ whole genome shotgun (WGS) entry which is preliminary data.</text>
</comment>
<dbReference type="GO" id="GO:0006952">
    <property type="term" value="P:defense response"/>
    <property type="evidence" value="ECO:0007669"/>
    <property type="project" value="UniProtKB-KW"/>
</dbReference>
<proteinExistence type="predicted"/>
<dbReference type="GO" id="GO:0043531">
    <property type="term" value="F:ADP binding"/>
    <property type="evidence" value="ECO:0007669"/>
    <property type="project" value="InterPro"/>
</dbReference>
<sequence length="504" mass="57296">MVVFQKSCRKNIINLCNLIKKGIQSFFSLQEKHLNSFKHTFILQSSCNLSIKTIFLSKMASETEEINIVDDDDEIEQHLLARINHAIDHLGDDKQSQPPTEVKSDFIELRNMLQNKEHNKEVAPKVSPEKWSSVRRENLYSLNNLLSDWQITKNKSSFSPITLVQSSTDNIKKGLKKIKKDLKGDPSEPDSDDDKSVSHHQEPDHPIFKRNKKEVYRWSSRHKPRNVYGFDHMVMAMERELVLHEPNAPFKVFGVVGVAGIGKTTLCQDIINRDLVKKHFSPRIWVCLSKQPNVRKNYNEEIVVRILKGLGMEDEIIGVENENDPNSLKRLILLLRLQLVGKRYLLVLDDAWKDDPQDPFFLNLHQKEQLPDKWGEELAYGLPKGCGGTIISSSRSSDLLKKMLGYNVSLQHIKPHTKENIGKIFDEAVKGYDEDEKEFGEHLKDQNMYNAIIKKCDGIPLAAKLLAKIARDKLPPAKAKTVPPAAAGAGHREIKQAGVAAGSR</sequence>
<name>A0A2U1NVE8_ARTAN</name>